<evidence type="ECO:0000259" key="2">
    <source>
        <dbReference type="PROSITE" id="PS51186"/>
    </source>
</evidence>
<organism evidence="3 4">
    <name type="scientific">Flexivirga alba</name>
    <dbReference type="NCBI Taxonomy" id="702742"/>
    <lineage>
        <taxon>Bacteria</taxon>
        <taxon>Bacillati</taxon>
        <taxon>Actinomycetota</taxon>
        <taxon>Actinomycetes</taxon>
        <taxon>Micrococcales</taxon>
        <taxon>Dermacoccaceae</taxon>
        <taxon>Flexivirga</taxon>
    </lineage>
</organism>
<feature type="region of interest" description="Disordered" evidence="1">
    <location>
        <begin position="195"/>
        <end position="216"/>
    </location>
</feature>
<sequence length="216" mass="24076">MPEFTWRPANEATTEAVEAVFDTGGARRCRCQALKAPGWIWRDTTQEQRDASLLEQTGCGTAGPTSGLIGYLDGEPVGWVAVEPRENYPRVWSRRKSWMRMDPELVGVWSVTCFVVRKGFRRQGLMYELAAATVEYGRQVGARVLEGYPTEPPPGKTVIWDEASVGLLHVFLDAGYEVVASPTLRRRVVRHRLGRQAHSEQSTATASAAQISRVRT</sequence>
<gene>
    <name evidence="3" type="ORF">ACFQDH_06870</name>
</gene>
<dbReference type="RefSeq" id="WP_382399740.1">
    <property type="nucleotide sequence ID" value="NZ_JBHSWH010000001.1"/>
</dbReference>
<reference evidence="4" key="1">
    <citation type="journal article" date="2019" name="Int. J. Syst. Evol. Microbiol.">
        <title>The Global Catalogue of Microorganisms (GCM) 10K type strain sequencing project: providing services to taxonomists for standard genome sequencing and annotation.</title>
        <authorList>
            <consortium name="The Broad Institute Genomics Platform"/>
            <consortium name="The Broad Institute Genome Sequencing Center for Infectious Disease"/>
            <person name="Wu L."/>
            <person name="Ma J."/>
        </authorList>
    </citation>
    <scope>NUCLEOTIDE SEQUENCE [LARGE SCALE GENOMIC DNA]</scope>
    <source>
        <strain evidence="4">CCUG 58127</strain>
    </source>
</reference>
<proteinExistence type="predicted"/>
<name>A0ABW2ADU6_9MICO</name>
<dbReference type="Proteomes" id="UP001596298">
    <property type="component" value="Unassembled WGS sequence"/>
</dbReference>
<dbReference type="EC" id="2.3.-.-" evidence="3"/>
<dbReference type="InterPro" id="IPR000182">
    <property type="entry name" value="GNAT_dom"/>
</dbReference>
<dbReference type="InterPro" id="IPR016181">
    <property type="entry name" value="Acyl_CoA_acyltransferase"/>
</dbReference>
<dbReference type="GO" id="GO:0016746">
    <property type="term" value="F:acyltransferase activity"/>
    <property type="evidence" value="ECO:0007669"/>
    <property type="project" value="UniProtKB-KW"/>
</dbReference>
<dbReference type="Pfam" id="PF00583">
    <property type="entry name" value="Acetyltransf_1"/>
    <property type="match status" value="1"/>
</dbReference>
<dbReference type="PROSITE" id="PS51186">
    <property type="entry name" value="GNAT"/>
    <property type="match status" value="1"/>
</dbReference>
<keyword evidence="3" id="KW-0808">Transferase</keyword>
<evidence type="ECO:0000313" key="4">
    <source>
        <dbReference type="Proteomes" id="UP001596298"/>
    </source>
</evidence>
<feature type="compositionally biased region" description="Low complexity" evidence="1">
    <location>
        <begin position="199"/>
        <end position="210"/>
    </location>
</feature>
<keyword evidence="3" id="KW-0012">Acyltransferase</keyword>
<dbReference type="CDD" id="cd04301">
    <property type="entry name" value="NAT_SF"/>
    <property type="match status" value="1"/>
</dbReference>
<protein>
    <submittedName>
        <fullName evidence="3">GNAT family N-acetyltransferase</fullName>
        <ecNumber evidence="3">2.3.-.-</ecNumber>
    </submittedName>
</protein>
<feature type="domain" description="N-acetyltransferase" evidence="2">
    <location>
        <begin position="24"/>
        <end position="196"/>
    </location>
</feature>
<keyword evidence="4" id="KW-1185">Reference proteome</keyword>
<comment type="caution">
    <text evidence="3">The sequence shown here is derived from an EMBL/GenBank/DDBJ whole genome shotgun (WGS) entry which is preliminary data.</text>
</comment>
<evidence type="ECO:0000313" key="3">
    <source>
        <dbReference type="EMBL" id="MFC6704997.1"/>
    </source>
</evidence>
<dbReference type="EMBL" id="JBHSWH010000001">
    <property type="protein sequence ID" value="MFC6704997.1"/>
    <property type="molecule type" value="Genomic_DNA"/>
</dbReference>
<accession>A0ABW2ADU6</accession>
<dbReference type="Gene3D" id="3.40.630.30">
    <property type="match status" value="1"/>
</dbReference>
<dbReference type="SUPFAM" id="SSF55729">
    <property type="entry name" value="Acyl-CoA N-acyltransferases (Nat)"/>
    <property type="match status" value="1"/>
</dbReference>
<evidence type="ECO:0000256" key="1">
    <source>
        <dbReference type="SAM" id="MobiDB-lite"/>
    </source>
</evidence>